<dbReference type="EMBL" id="QBIY01012628">
    <property type="protein sequence ID" value="RXN20899.1"/>
    <property type="molecule type" value="Genomic_DNA"/>
</dbReference>
<keyword evidence="1" id="KW-1133">Transmembrane helix</keyword>
<organism evidence="2 3">
    <name type="scientific">Labeo rohita</name>
    <name type="common">Indian major carp</name>
    <name type="synonym">Cyprinus rohita</name>
    <dbReference type="NCBI Taxonomy" id="84645"/>
    <lineage>
        <taxon>Eukaryota</taxon>
        <taxon>Metazoa</taxon>
        <taxon>Chordata</taxon>
        <taxon>Craniata</taxon>
        <taxon>Vertebrata</taxon>
        <taxon>Euteleostomi</taxon>
        <taxon>Actinopterygii</taxon>
        <taxon>Neopterygii</taxon>
        <taxon>Teleostei</taxon>
        <taxon>Ostariophysi</taxon>
        <taxon>Cypriniformes</taxon>
        <taxon>Cyprinidae</taxon>
        <taxon>Labeoninae</taxon>
        <taxon>Labeonini</taxon>
        <taxon>Labeo</taxon>
    </lineage>
</organism>
<comment type="caution">
    <text evidence="2">The sequence shown here is derived from an EMBL/GenBank/DDBJ whole genome shotgun (WGS) entry which is preliminary data.</text>
</comment>
<sequence>MAAVIVWPTALKRRLLAGRSSSSIYPGPLLPFAVFPLPFFFLPSIVSLLAEAMENAAISLFRDAHVLNPPALISVLLARVDSSAALQELSVLQTKTSCSTHMPSGLKLSGMTIEMDVSAGQYTEQQGAKETFRDVFLSPGAWWAVPHLRVFKSW</sequence>
<gene>
    <name evidence="2" type="ORF">ROHU_024621</name>
</gene>
<evidence type="ECO:0000313" key="3">
    <source>
        <dbReference type="Proteomes" id="UP000290572"/>
    </source>
</evidence>
<dbReference type="Proteomes" id="UP000290572">
    <property type="component" value="Unassembled WGS sequence"/>
</dbReference>
<keyword evidence="3" id="KW-1185">Reference proteome</keyword>
<keyword evidence="1" id="KW-0472">Membrane</keyword>
<feature type="transmembrane region" description="Helical" evidence="1">
    <location>
        <begin position="29"/>
        <end position="50"/>
    </location>
</feature>
<name>A0A498MHX6_LABRO</name>
<dbReference type="AlphaFoldDB" id="A0A498MHX6"/>
<accession>A0A498MHX6</accession>
<evidence type="ECO:0000256" key="1">
    <source>
        <dbReference type="SAM" id="Phobius"/>
    </source>
</evidence>
<proteinExistence type="predicted"/>
<evidence type="ECO:0000313" key="2">
    <source>
        <dbReference type="EMBL" id="RXN20899.1"/>
    </source>
</evidence>
<reference evidence="2 3" key="1">
    <citation type="submission" date="2018-03" db="EMBL/GenBank/DDBJ databases">
        <title>Draft genome sequence of Rohu Carp (Labeo rohita).</title>
        <authorList>
            <person name="Das P."/>
            <person name="Kushwaha B."/>
            <person name="Joshi C.G."/>
            <person name="Kumar D."/>
            <person name="Nagpure N.S."/>
            <person name="Sahoo L."/>
            <person name="Das S.P."/>
            <person name="Bit A."/>
            <person name="Patnaik S."/>
            <person name="Meher P.K."/>
            <person name="Jayasankar P."/>
            <person name="Koringa P.G."/>
            <person name="Patel N.V."/>
            <person name="Hinsu A.T."/>
            <person name="Kumar R."/>
            <person name="Pandey M."/>
            <person name="Agarwal S."/>
            <person name="Srivastava S."/>
            <person name="Singh M."/>
            <person name="Iquebal M.A."/>
            <person name="Jaiswal S."/>
            <person name="Angadi U.B."/>
            <person name="Kumar N."/>
            <person name="Raza M."/>
            <person name="Shah T.M."/>
            <person name="Rai A."/>
            <person name="Jena J.K."/>
        </authorList>
    </citation>
    <scope>NUCLEOTIDE SEQUENCE [LARGE SCALE GENOMIC DNA]</scope>
    <source>
        <strain evidence="2">DASCIFA01</strain>
        <tissue evidence="2">Testis</tissue>
    </source>
</reference>
<protein>
    <submittedName>
        <fullName evidence="2">Uncharacterized protein</fullName>
    </submittedName>
</protein>
<keyword evidence="1" id="KW-0812">Transmembrane</keyword>